<feature type="transmembrane region" description="Helical" evidence="1">
    <location>
        <begin position="531"/>
        <end position="556"/>
    </location>
</feature>
<evidence type="ECO:0000313" key="4">
    <source>
        <dbReference type="Proteomes" id="UP000292085"/>
    </source>
</evidence>
<dbReference type="SUPFAM" id="SSF53474">
    <property type="entry name" value="alpha/beta-Hydrolases"/>
    <property type="match status" value="2"/>
</dbReference>
<dbReference type="AlphaFoldDB" id="A0A4Q6XS17"/>
<evidence type="ECO:0000313" key="3">
    <source>
        <dbReference type="EMBL" id="RZF63243.1"/>
    </source>
</evidence>
<dbReference type="EMBL" id="SGIS01000029">
    <property type="protein sequence ID" value="RZF63243.1"/>
    <property type="molecule type" value="Genomic_DNA"/>
</dbReference>
<dbReference type="Proteomes" id="UP000292085">
    <property type="component" value="Unassembled WGS sequence"/>
</dbReference>
<keyword evidence="1" id="KW-0812">Transmembrane</keyword>
<evidence type="ECO:0000259" key="2">
    <source>
        <dbReference type="Pfam" id="PF05057"/>
    </source>
</evidence>
<dbReference type="InterPro" id="IPR029058">
    <property type="entry name" value="AB_hydrolase_fold"/>
</dbReference>
<keyword evidence="1" id="KW-0472">Membrane</keyword>
<evidence type="ECO:0000256" key="1">
    <source>
        <dbReference type="SAM" id="Phobius"/>
    </source>
</evidence>
<protein>
    <submittedName>
        <fullName evidence="3">Alpha/beta hydrolase</fullName>
    </submittedName>
</protein>
<dbReference type="Pfam" id="PF05057">
    <property type="entry name" value="DUF676"/>
    <property type="match status" value="1"/>
</dbReference>
<name>A0A4Q6XS17_9SPHN</name>
<keyword evidence="3" id="KW-0378">Hydrolase</keyword>
<proteinExistence type="predicted"/>
<feature type="transmembrane region" description="Helical" evidence="1">
    <location>
        <begin position="568"/>
        <end position="586"/>
    </location>
</feature>
<dbReference type="InterPro" id="IPR007751">
    <property type="entry name" value="DUF676_lipase-like"/>
</dbReference>
<dbReference type="GO" id="GO:0016787">
    <property type="term" value="F:hydrolase activity"/>
    <property type="evidence" value="ECO:0007669"/>
    <property type="project" value="UniProtKB-KW"/>
</dbReference>
<gene>
    <name evidence="3" type="ORF">EWE75_16990</name>
</gene>
<keyword evidence="1" id="KW-1133">Transmembrane helix</keyword>
<accession>A0A4Q6XS17</accession>
<dbReference type="RefSeq" id="WP_130159300.1">
    <property type="nucleotide sequence ID" value="NZ_SGIS01000029.1"/>
</dbReference>
<dbReference type="OrthoDB" id="582315at2"/>
<comment type="caution">
    <text evidence="3">The sequence shown here is derived from an EMBL/GenBank/DDBJ whole genome shotgun (WGS) entry which is preliminary data.</text>
</comment>
<sequence length="589" mass="65731">MKRTDPQRVLVVLIHGFTGSPARMAAVSAEIYRNAGSDWFEVFTPHLPMSRLSTMSPTRIACDLVEKIDARWKEAERSKHAFDRILIVGHSVGSLIARKTYIIACGSTGDAPFEAEVVSTRPRDWASRVDRMILLAGMNRGWRVSHHLNVFRALNWWLGSVFGRIVELLTGKSLLIFQVHRGAAFVTQLRIQWLRMRQRAARDDVAGKCLTVQLLGSIDDYVSSKDNVDLVAGGDFVYLDVPFSGHRSILEMRDATVPPGQSRTRGALRSEALAAAVTLSPEALRAISVVPDDSDEIPSPNAEVKTVVFVVHGIRDEGYWTSKIARAIRKKMREDAHTVATETSTYGYFPMLPFLFSKSRREKVEWLMDKYATMVATYPNAVRFHFVGHSNGTYCLGEALRLYSCCRFERVVLAGSVLRARYDWSNYLTDGQEGGRSHGAVGSVLNFVATADWVVAIFPKLFQDVPIQRLGGAGHDGFSEQSDRITQIRYVRGSHGAAIAEPVWPAIAEFVADGSVPNLDPALVRPSRNPVVAFLGLIPWLWWMLIGGLLVFVGYEIAPNSSEPFEEVVVRMLLLMAYVLAIFRIVTWF</sequence>
<reference evidence="3 4" key="1">
    <citation type="submission" date="2019-02" db="EMBL/GenBank/DDBJ databases">
        <authorList>
            <person name="Li Y."/>
        </authorList>
    </citation>
    <scope>NUCLEOTIDE SEQUENCE [LARGE SCALE GENOMIC DNA]</scope>
    <source>
        <strain evidence="3 4">3-7</strain>
    </source>
</reference>
<keyword evidence="4" id="KW-1185">Reference proteome</keyword>
<organism evidence="3 4">
    <name type="scientific">Sphingomonas populi</name>
    <dbReference type="NCBI Taxonomy" id="2484750"/>
    <lineage>
        <taxon>Bacteria</taxon>
        <taxon>Pseudomonadati</taxon>
        <taxon>Pseudomonadota</taxon>
        <taxon>Alphaproteobacteria</taxon>
        <taxon>Sphingomonadales</taxon>
        <taxon>Sphingomonadaceae</taxon>
        <taxon>Sphingomonas</taxon>
    </lineage>
</organism>
<dbReference type="Gene3D" id="3.40.50.1820">
    <property type="entry name" value="alpha/beta hydrolase"/>
    <property type="match status" value="1"/>
</dbReference>
<feature type="domain" description="DUF676" evidence="2">
    <location>
        <begin position="10"/>
        <end position="99"/>
    </location>
</feature>